<dbReference type="PANTHER" id="PTHR45850:SF1">
    <property type="entry name" value="SORTING NEXIN 6, ISOFORM B"/>
    <property type="match status" value="1"/>
</dbReference>
<sequence length="476" mass="53801">MEQIGEHSTSIYHDTVSIGGGSSFPQLPPQTRGWSDASDPSSESLVVEISGAMCDKDRIIFKIHTKTTLPDFKQNECDVQRMHEEFVWLHDHLVENDAYAGLIVPPVPPKPDFDASRAKLQKLGENDGNLPKEDLLKMKAELEAEYLATFKKTVAMHEVFLQRLASHPTFKHDHGFRVFLEFEEELNVRNKTRKEKAADFFKSVSKSADETIWLNNQKDNDVFFREEKCILAGYHSAVKDATIASDLASKCRKTNANTLLRIELALSNLIPKECNVTPETDLTTLLTNFFENYQKILVRLSSDEDLKLSDTLRYYAIDTGAARALLYRRCRALADYEAANRNLDKARARMKDVQAAEDAQTAANERFKSISESAKLELEDFKVRRIKYFHKNLADLAELEVKHAKSQIELIKSTLIRLKSITPQVSKSPNTTVQSVTRSHSSSNNSTTSTTMNNNNNNNITYPSNTSPDSNYPTAD</sequence>
<dbReference type="InterPro" id="IPR027267">
    <property type="entry name" value="AH/BAR_dom_sf"/>
</dbReference>
<dbReference type="GO" id="GO:0035091">
    <property type="term" value="F:phosphatidylinositol binding"/>
    <property type="evidence" value="ECO:0007669"/>
    <property type="project" value="InterPro"/>
</dbReference>
<dbReference type="CDD" id="cd06892">
    <property type="entry name" value="PX_SNX5_like"/>
    <property type="match status" value="1"/>
</dbReference>
<evidence type="ECO:0000256" key="2">
    <source>
        <dbReference type="SAM" id="MobiDB-lite"/>
    </source>
</evidence>
<feature type="region of interest" description="Disordered" evidence="2">
    <location>
        <begin position="425"/>
        <end position="476"/>
    </location>
</feature>
<comment type="similarity">
    <text evidence="1">Belongs to the sorting nexin family.</text>
</comment>
<dbReference type="InterPro" id="IPR001683">
    <property type="entry name" value="PX_dom"/>
</dbReference>
<feature type="domain" description="PX" evidence="3">
    <location>
        <begin position="39"/>
        <end position="186"/>
    </location>
</feature>
<dbReference type="AlphaFoldDB" id="A0AA85JJ11"/>
<evidence type="ECO:0000313" key="5">
    <source>
        <dbReference type="WBParaSite" id="TREG1_35230.1"/>
    </source>
</evidence>
<dbReference type="InterPro" id="IPR015404">
    <property type="entry name" value="Vps5_C"/>
</dbReference>
<protein>
    <recommendedName>
        <fullName evidence="3">PX domain-containing protein</fullName>
    </recommendedName>
</protein>
<name>A0AA85JJ11_TRIRE</name>
<dbReference type="PANTHER" id="PTHR45850">
    <property type="entry name" value="SORTING NEXIN FAMILY MEMBER"/>
    <property type="match status" value="1"/>
</dbReference>
<dbReference type="WBParaSite" id="TREG1_35230.1">
    <property type="protein sequence ID" value="TREG1_35230.1"/>
    <property type="gene ID" value="TREG1_35230"/>
</dbReference>
<reference evidence="4" key="1">
    <citation type="submission" date="2022-06" db="EMBL/GenBank/DDBJ databases">
        <authorList>
            <person name="Berger JAMES D."/>
            <person name="Berger JAMES D."/>
        </authorList>
    </citation>
    <scope>NUCLEOTIDE SEQUENCE [LARGE SCALE GENOMIC DNA]</scope>
</reference>
<dbReference type="SUPFAM" id="SSF64268">
    <property type="entry name" value="PX domain"/>
    <property type="match status" value="1"/>
</dbReference>
<accession>A0AA85JJ11</accession>
<dbReference type="FunFam" id="3.30.1520.10:FF:000001">
    <property type="entry name" value="Sorting nexin"/>
    <property type="match status" value="1"/>
</dbReference>
<organism evidence="4 5">
    <name type="scientific">Trichobilharzia regenti</name>
    <name type="common">Nasal bird schistosome</name>
    <dbReference type="NCBI Taxonomy" id="157069"/>
    <lineage>
        <taxon>Eukaryota</taxon>
        <taxon>Metazoa</taxon>
        <taxon>Spiralia</taxon>
        <taxon>Lophotrochozoa</taxon>
        <taxon>Platyhelminthes</taxon>
        <taxon>Trematoda</taxon>
        <taxon>Digenea</taxon>
        <taxon>Strigeidida</taxon>
        <taxon>Schistosomatoidea</taxon>
        <taxon>Schistosomatidae</taxon>
        <taxon>Trichobilharzia</taxon>
    </lineage>
</organism>
<feature type="region of interest" description="Disordered" evidence="2">
    <location>
        <begin position="1"/>
        <end position="41"/>
    </location>
</feature>
<dbReference type="Proteomes" id="UP000050795">
    <property type="component" value="Unassembled WGS sequence"/>
</dbReference>
<dbReference type="Pfam" id="PF00787">
    <property type="entry name" value="PX"/>
    <property type="match status" value="1"/>
</dbReference>
<dbReference type="Pfam" id="PF09325">
    <property type="entry name" value="Vps5"/>
    <property type="match status" value="1"/>
</dbReference>
<dbReference type="PROSITE" id="PS50195">
    <property type="entry name" value="PX"/>
    <property type="match status" value="1"/>
</dbReference>
<evidence type="ECO:0000259" key="3">
    <source>
        <dbReference type="PROSITE" id="PS50195"/>
    </source>
</evidence>
<evidence type="ECO:0000313" key="4">
    <source>
        <dbReference type="Proteomes" id="UP000050795"/>
    </source>
</evidence>
<reference evidence="5" key="2">
    <citation type="submission" date="2023-11" db="UniProtKB">
        <authorList>
            <consortium name="WormBaseParasite"/>
        </authorList>
    </citation>
    <scope>IDENTIFICATION</scope>
</reference>
<dbReference type="Gene3D" id="3.30.1520.10">
    <property type="entry name" value="Phox-like domain"/>
    <property type="match status" value="1"/>
</dbReference>
<dbReference type="Gene3D" id="1.20.1270.60">
    <property type="entry name" value="Arfaptin homology (AH) domain/BAR domain"/>
    <property type="match status" value="1"/>
</dbReference>
<dbReference type="InterPro" id="IPR036871">
    <property type="entry name" value="PX_dom_sf"/>
</dbReference>
<proteinExistence type="inferred from homology"/>
<dbReference type="CDD" id="cd07621">
    <property type="entry name" value="BAR_SNX5_6"/>
    <property type="match status" value="1"/>
</dbReference>
<feature type="compositionally biased region" description="Low complexity" evidence="2">
    <location>
        <begin position="431"/>
        <end position="467"/>
    </location>
</feature>
<evidence type="ECO:0000256" key="1">
    <source>
        <dbReference type="ARBA" id="ARBA00010883"/>
    </source>
</evidence>
<keyword evidence="4" id="KW-1185">Reference proteome</keyword>
<feature type="compositionally biased region" description="Polar residues" evidence="2">
    <location>
        <begin position="1"/>
        <end position="12"/>
    </location>
</feature>